<reference evidence="1" key="1">
    <citation type="submission" date="2014-09" db="EMBL/GenBank/DDBJ databases">
        <authorList>
            <person name="Magalhaes I.L.F."/>
            <person name="Oliveira U."/>
            <person name="Santos F.R."/>
            <person name="Vidigal T.H.D.A."/>
            <person name="Brescovit A.D."/>
            <person name="Santos A.J."/>
        </authorList>
    </citation>
    <scope>NUCLEOTIDE SEQUENCE</scope>
    <source>
        <tissue evidence="1">Shoot tissue taken approximately 20 cm above the soil surface</tissue>
    </source>
</reference>
<accession>A0A0A9C2B2</accession>
<proteinExistence type="predicted"/>
<organism evidence="1">
    <name type="scientific">Arundo donax</name>
    <name type="common">Giant reed</name>
    <name type="synonym">Donax arundinaceus</name>
    <dbReference type="NCBI Taxonomy" id="35708"/>
    <lineage>
        <taxon>Eukaryota</taxon>
        <taxon>Viridiplantae</taxon>
        <taxon>Streptophyta</taxon>
        <taxon>Embryophyta</taxon>
        <taxon>Tracheophyta</taxon>
        <taxon>Spermatophyta</taxon>
        <taxon>Magnoliopsida</taxon>
        <taxon>Liliopsida</taxon>
        <taxon>Poales</taxon>
        <taxon>Poaceae</taxon>
        <taxon>PACMAD clade</taxon>
        <taxon>Arundinoideae</taxon>
        <taxon>Arundineae</taxon>
        <taxon>Arundo</taxon>
    </lineage>
</organism>
<sequence>MGYMFRLFFFYSVARM</sequence>
<evidence type="ECO:0000313" key="1">
    <source>
        <dbReference type="EMBL" id="JAD70444.1"/>
    </source>
</evidence>
<name>A0A0A9C2B2_ARUDO</name>
<protein>
    <submittedName>
        <fullName evidence="1">Uncharacterized protein</fullName>
    </submittedName>
</protein>
<dbReference type="AlphaFoldDB" id="A0A0A9C2B2"/>
<dbReference type="EMBL" id="GBRH01227451">
    <property type="protein sequence ID" value="JAD70444.1"/>
    <property type="molecule type" value="Transcribed_RNA"/>
</dbReference>
<reference evidence="1" key="2">
    <citation type="journal article" date="2015" name="Data Brief">
        <title>Shoot transcriptome of the giant reed, Arundo donax.</title>
        <authorList>
            <person name="Barrero R.A."/>
            <person name="Guerrero F.D."/>
            <person name="Moolhuijzen P."/>
            <person name="Goolsby J.A."/>
            <person name="Tidwell J."/>
            <person name="Bellgard S.E."/>
            <person name="Bellgard M.I."/>
        </authorList>
    </citation>
    <scope>NUCLEOTIDE SEQUENCE</scope>
    <source>
        <tissue evidence="1">Shoot tissue taken approximately 20 cm above the soil surface</tissue>
    </source>
</reference>